<dbReference type="STRING" id="1461582.BN1048_01686"/>
<name>A0A078M7Y1_9STAP</name>
<keyword evidence="2" id="KW-1185">Reference proteome</keyword>
<dbReference type="HOGENOM" id="CLU_1978517_0_0_9"/>
<organism evidence="1 2">
    <name type="scientific">Jeotgalicoccus saudimassiliensis</name>
    <dbReference type="NCBI Taxonomy" id="1461582"/>
    <lineage>
        <taxon>Bacteria</taxon>
        <taxon>Bacillati</taxon>
        <taxon>Bacillota</taxon>
        <taxon>Bacilli</taxon>
        <taxon>Bacillales</taxon>
        <taxon>Staphylococcaceae</taxon>
        <taxon>Jeotgalicoccus</taxon>
    </lineage>
</organism>
<protein>
    <recommendedName>
        <fullName evidence="3">Heat induced stress protein YflT</fullName>
    </recommendedName>
</protein>
<reference evidence="1 2" key="1">
    <citation type="submission" date="2014-07" db="EMBL/GenBank/DDBJ databases">
        <authorList>
            <person name="Urmite Genomes Urmite Genomes"/>
        </authorList>
    </citation>
    <scope>NUCLEOTIDE SEQUENCE [LARGE SCALE GENOMIC DNA]</scope>
    <source>
        <strain evidence="1 2">13MG44_air</strain>
    </source>
</reference>
<evidence type="ECO:0008006" key="3">
    <source>
        <dbReference type="Google" id="ProtNLM"/>
    </source>
</evidence>
<sequence>MQYIEKYTSLDDILERIDLLKQEENYYEEDFHILGLEDLEPDWTDYMGCTYNPHSNNISFKDFFTKNIKAEDYLYDLGLNANLVQTHLNTLEEGKFLLVFNDDALKRDIDRDSVEAEIEKGPGDNL</sequence>
<evidence type="ECO:0000313" key="1">
    <source>
        <dbReference type="EMBL" id="CEA02360.1"/>
    </source>
</evidence>
<gene>
    <name evidence="1" type="ORF">BN1048_01686</name>
</gene>
<evidence type="ECO:0000313" key="2">
    <source>
        <dbReference type="Proteomes" id="UP000044136"/>
    </source>
</evidence>
<dbReference type="eggNOG" id="ENOG502ZDCC">
    <property type="taxonomic scope" value="Bacteria"/>
</dbReference>
<proteinExistence type="predicted"/>
<dbReference type="OrthoDB" id="2417885at2"/>
<accession>A0A078M7Y1</accession>
<dbReference type="RefSeq" id="WP_035810230.1">
    <property type="nucleotide sequence ID" value="NZ_CCSE01000001.1"/>
</dbReference>
<dbReference type="AlphaFoldDB" id="A0A078M7Y1"/>
<dbReference type="EMBL" id="CCSE01000001">
    <property type="protein sequence ID" value="CEA02360.1"/>
    <property type="molecule type" value="Genomic_DNA"/>
</dbReference>
<dbReference type="Proteomes" id="UP000044136">
    <property type="component" value="Unassembled WGS sequence"/>
</dbReference>